<accession>A0A6J4V8U8</accession>
<reference evidence="1" key="1">
    <citation type="submission" date="2020-02" db="EMBL/GenBank/DDBJ databases">
        <authorList>
            <person name="Meier V. D."/>
        </authorList>
    </citation>
    <scope>NUCLEOTIDE SEQUENCE</scope>
    <source>
        <strain evidence="1">AVDCRST_MAG87</strain>
    </source>
</reference>
<protein>
    <submittedName>
        <fullName evidence="1">Uncharacterized protein</fullName>
    </submittedName>
</protein>
<gene>
    <name evidence="1" type="ORF">AVDCRST_MAG87-2512</name>
</gene>
<evidence type="ECO:0000313" key="1">
    <source>
        <dbReference type="EMBL" id="CAA9571994.1"/>
    </source>
</evidence>
<sequence length="71" mass="7945">MPRRYLGFHSVPIIEVDQLAKAFRRPKQFDGPLGGLRTLVTCQYDTAHAVEGDRRTETTTGNGRSPVTVCR</sequence>
<dbReference type="AlphaFoldDB" id="A0A6J4V8U8"/>
<dbReference type="EMBL" id="CADCWJ010000549">
    <property type="protein sequence ID" value="CAA9571994.1"/>
    <property type="molecule type" value="Genomic_DNA"/>
</dbReference>
<organism evidence="1">
    <name type="scientific">uncultured Thermomicrobiales bacterium</name>
    <dbReference type="NCBI Taxonomy" id="1645740"/>
    <lineage>
        <taxon>Bacteria</taxon>
        <taxon>Pseudomonadati</taxon>
        <taxon>Thermomicrobiota</taxon>
        <taxon>Thermomicrobia</taxon>
        <taxon>Thermomicrobiales</taxon>
        <taxon>environmental samples</taxon>
    </lineage>
</organism>
<name>A0A6J4V8U8_9BACT</name>
<proteinExistence type="predicted"/>